<gene>
    <name evidence="2" type="ORF">GCM10025770_32040</name>
</gene>
<feature type="chain" id="PRO_5046848318" description="Secreted protein" evidence="1">
    <location>
        <begin position="22"/>
        <end position="153"/>
    </location>
</feature>
<proteinExistence type="predicted"/>
<keyword evidence="1" id="KW-0732">Signal</keyword>
<keyword evidence="3" id="KW-1185">Reference proteome</keyword>
<name>A0ABP9R0C5_9RHOO</name>
<comment type="caution">
    <text evidence="2">The sequence shown here is derived from an EMBL/GenBank/DDBJ whole genome shotgun (WGS) entry which is preliminary data.</text>
</comment>
<evidence type="ECO:0000256" key="1">
    <source>
        <dbReference type="SAM" id="SignalP"/>
    </source>
</evidence>
<protein>
    <recommendedName>
        <fullName evidence="4">Secreted protein</fullName>
    </recommendedName>
</protein>
<dbReference type="Proteomes" id="UP001500547">
    <property type="component" value="Unassembled WGS sequence"/>
</dbReference>
<dbReference type="RefSeq" id="WP_345534115.1">
    <property type="nucleotide sequence ID" value="NZ_BAABLD010000015.1"/>
</dbReference>
<evidence type="ECO:0008006" key="4">
    <source>
        <dbReference type="Google" id="ProtNLM"/>
    </source>
</evidence>
<sequence>MKQFLGVLLVAAGLLAGSAQAGTALVPLLETDIQPGCGCSFTRFNTREAPIVRWSSEGKKKAQLRAEGKVQTLDLRQEKYIPERDGGPRPSDRFVLHVSNGDWNVQAVMNAVGAACKGKGKTCSLTRYEGRLVVLEGGRQRSEIPAVGICGCE</sequence>
<reference evidence="3" key="1">
    <citation type="journal article" date="2019" name="Int. J. Syst. Evol. Microbiol.">
        <title>The Global Catalogue of Microorganisms (GCM) 10K type strain sequencing project: providing services to taxonomists for standard genome sequencing and annotation.</title>
        <authorList>
            <consortium name="The Broad Institute Genomics Platform"/>
            <consortium name="The Broad Institute Genome Sequencing Center for Infectious Disease"/>
            <person name="Wu L."/>
            <person name="Ma J."/>
        </authorList>
    </citation>
    <scope>NUCLEOTIDE SEQUENCE [LARGE SCALE GENOMIC DNA]</scope>
    <source>
        <strain evidence="3">JCM 18715</strain>
    </source>
</reference>
<accession>A0ABP9R0C5</accession>
<feature type="signal peptide" evidence="1">
    <location>
        <begin position="1"/>
        <end position="21"/>
    </location>
</feature>
<evidence type="ECO:0000313" key="2">
    <source>
        <dbReference type="EMBL" id="GAA5169897.1"/>
    </source>
</evidence>
<organism evidence="2 3">
    <name type="scientific">Viridibacterium curvum</name>
    <dbReference type="NCBI Taxonomy" id="1101404"/>
    <lineage>
        <taxon>Bacteria</taxon>
        <taxon>Pseudomonadati</taxon>
        <taxon>Pseudomonadota</taxon>
        <taxon>Betaproteobacteria</taxon>
        <taxon>Rhodocyclales</taxon>
        <taxon>Rhodocyclaceae</taxon>
        <taxon>Viridibacterium</taxon>
    </lineage>
</organism>
<evidence type="ECO:0000313" key="3">
    <source>
        <dbReference type="Proteomes" id="UP001500547"/>
    </source>
</evidence>
<dbReference type="EMBL" id="BAABLD010000015">
    <property type="protein sequence ID" value="GAA5169897.1"/>
    <property type="molecule type" value="Genomic_DNA"/>
</dbReference>